<comment type="catalytic activity">
    <reaction evidence="7">
        <text>L-threonyl-[protein] + ATP = O-phospho-L-threonyl-[protein] + ADP + H(+)</text>
        <dbReference type="Rhea" id="RHEA:46608"/>
        <dbReference type="Rhea" id="RHEA-COMP:11060"/>
        <dbReference type="Rhea" id="RHEA-COMP:11605"/>
        <dbReference type="ChEBI" id="CHEBI:15378"/>
        <dbReference type="ChEBI" id="CHEBI:30013"/>
        <dbReference type="ChEBI" id="CHEBI:30616"/>
        <dbReference type="ChEBI" id="CHEBI:61977"/>
        <dbReference type="ChEBI" id="CHEBI:456216"/>
        <dbReference type="EC" id="2.7.11.1"/>
    </reaction>
</comment>
<organism evidence="11 12">
    <name type="scientific">Sphaerospermopsis reniformis</name>
    <dbReference type="NCBI Taxonomy" id="531300"/>
    <lineage>
        <taxon>Bacteria</taxon>
        <taxon>Bacillati</taxon>
        <taxon>Cyanobacteriota</taxon>
        <taxon>Cyanophyceae</taxon>
        <taxon>Nostocales</taxon>
        <taxon>Aphanizomenonaceae</taxon>
        <taxon>Sphaerospermopsis</taxon>
    </lineage>
</organism>
<dbReference type="PANTHER" id="PTHR24363:SF0">
    <property type="entry name" value="SERINE_THREONINE KINASE LIKE DOMAIN CONTAINING 1"/>
    <property type="match status" value="1"/>
</dbReference>
<keyword evidence="9" id="KW-0812">Transmembrane</keyword>
<comment type="caution">
    <text evidence="11">The sequence shown here is derived from an EMBL/GenBank/DDBJ whole genome shotgun (WGS) entry which is preliminary data.</text>
</comment>
<name>A0A480A506_9CYAN</name>
<comment type="catalytic activity">
    <reaction evidence="8">
        <text>L-seryl-[protein] + ATP = O-phospho-L-seryl-[protein] + ADP + H(+)</text>
        <dbReference type="Rhea" id="RHEA:17989"/>
        <dbReference type="Rhea" id="RHEA-COMP:9863"/>
        <dbReference type="Rhea" id="RHEA-COMP:11604"/>
        <dbReference type="ChEBI" id="CHEBI:15378"/>
        <dbReference type="ChEBI" id="CHEBI:29999"/>
        <dbReference type="ChEBI" id="CHEBI:30616"/>
        <dbReference type="ChEBI" id="CHEBI:83421"/>
        <dbReference type="ChEBI" id="CHEBI:456216"/>
        <dbReference type="EC" id="2.7.11.1"/>
    </reaction>
</comment>
<dbReference type="AlphaFoldDB" id="A0A480A506"/>
<keyword evidence="9" id="KW-1133">Transmembrane helix</keyword>
<evidence type="ECO:0000256" key="1">
    <source>
        <dbReference type="ARBA" id="ARBA00012513"/>
    </source>
</evidence>
<evidence type="ECO:0000256" key="3">
    <source>
        <dbReference type="ARBA" id="ARBA00022679"/>
    </source>
</evidence>
<dbReference type="Gene3D" id="1.10.510.10">
    <property type="entry name" value="Transferase(Phosphotransferase) domain 1"/>
    <property type="match status" value="1"/>
</dbReference>
<feature type="transmembrane region" description="Helical" evidence="9">
    <location>
        <begin position="383"/>
        <end position="403"/>
    </location>
</feature>
<evidence type="ECO:0000256" key="2">
    <source>
        <dbReference type="ARBA" id="ARBA00022527"/>
    </source>
</evidence>
<feature type="domain" description="Protein kinase" evidence="10">
    <location>
        <begin position="540"/>
        <end position="815"/>
    </location>
</feature>
<keyword evidence="5 11" id="KW-0418">Kinase</keyword>
<keyword evidence="4" id="KW-0547">Nucleotide-binding</keyword>
<evidence type="ECO:0000256" key="5">
    <source>
        <dbReference type="ARBA" id="ARBA00022777"/>
    </source>
</evidence>
<dbReference type="InterPro" id="IPR011009">
    <property type="entry name" value="Kinase-like_dom_sf"/>
</dbReference>
<evidence type="ECO:0000313" key="11">
    <source>
        <dbReference type="EMBL" id="GCL39602.1"/>
    </source>
</evidence>
<keyword evidence="12" id="KW-1185">Reference proteome</keyword>
<dbReference type="PROSITE" id="PS50011">
    <property type="entry name" value="PROTEIN_KINASE_DOM"/>
    <property type="match status" value="1"/>
</dbReference>
<dbReference type="SUPFAM" id="SSF56112">
    <property type="entry name" value="Protein kinase-like (PK-like)"/>
    <property type="match status" value="1"/>
</dbReference>
<feature type="transmembrane region" description="Helical" evidence="9">
    <location>
        <begin position="409"/>
        <end position="432"/>
    </location>
</feature>
<sequence length="815" mass="91168">MVGLFTPCCTSLNLNVVKVTKSMKTNIVPESQFIQKVTKIMAKSWKQPVIICSAIATVLVVGMQKLEVLQTMELKVYDQMMQMRSDPGPDPRLLIVAITEQDLQKWNWPLSGEVLDRLLGKLEEYEPRGIGLDIFRDLPVQPGHEKLLQRLQLSDIIIPVCKHADAQSPGVSPPQGVEPTRVGFSDIIEDTDGFIRRNLISVQVDKSESCQSPYSFSWQLALKYLVVGGIRPQLTANQELQLRDVVFKTLESNSGGYQNADTQGYQILLNYRSPRQIAQQVTITQVLTGKIEPDLVKDRIVLIGSTAPSLKDFFNTPFNSGTANDAGRMTGIEIHGQIISQILSAVLNNQRLFWFLPAWGEVLWIAAWSVIGGVLARRIRYPLVLGLAEGTSLAVLFGTNFVIFTQAGWLPVVAPALGLLVATGSVLAYSLYQVKQEQEIILQRIQEQADLIAQLQVYMLETSSMSKTQWMDANNSETQISHQSETQIIAETQWMDANNSETQISQQSETQIIPPDQVATPEHRPLGQKLAVNTTLNQCYKITKSLSSGGFGNTYLAQDIQRVEDALCVVKQLRPASQDPQYLNIVKRLFNNEAYILEKLGKNPQLPEFIASFEENRDFYLVQEFIDGHPLTQELTPGVSCSRVQAINILKEVLQVLIFIHNYGVIHRDVKPDNLIRRKKDARIVLIDFGAVKQIQTQNQQMESHTVAIGTAGYTPGEQMSGMPRLNSDIYALGIIAIQALTGLSPKVYRRDVKTGLITIPTVSGSGEPVYQDWWKVADTTQKLTQILNKMVHLDFTQRYQSAVSVLNDINRNVR</sequence>
<evidence type="ECO:0000256" key="7">
    <source>
        <dbReference type="ARBA" id="ARBA00047899"/>
    </source>
</evidence>
<keyword evidence="3" id="KW-0808">Transferase</keyword>
<dbReference type="Proteomes" id="UP000300142">
    <property type="component" value="Unassembled WGS sequence"/>
</dbReference>
<evidence type="ECO:0000256" key="6">
    <source>
        <dbReference type="ARBA" id="ARBA00022840"/>
    </source>
</evidence>
<evidence type="ECO:0000256" key="8">
    <source>
        <dbReference type="ARBA" id="ARBA00048679"/>
    </source>
</evidence>
<dbReference type="SMART" id="SM01080">
    <property type="entry name" value="CHASE2"/>
    <property type="match status" value="1"/>
</dbReference>
<dbReference type="Pfam" id="PF05226">
    <property type="entry name" value="CHASE2"/>
    <property type="match status" value="1"/>
</dbReference>
<accession>A0A480A506</accession>
<gene>
    <name evidence="11" type="ORF">SR1949_47290</name>
</gene>
<dbReference type="SMART" id="SM00220">
    <property type="entry name" value="S_TKc"/>
    <property type="match status" value="1"/>
</dbReference>
<dbReference type="InterPro" id="IPR007890">
    <property type="entry name" value="CHASE2"/>
</dbReference>
<evidence type="ECO:0000259" key="10">
    <source>
        <dbReference type="PROSITE" id="PS50011"/>
    </source>
</evidence>
<feature type="transmembrane region" description="Helical" evidence="9">
    <location>
        <begin position="352"/>
        <end position="376"/>
    </location>
</feature>
<proteinExistence type="predicted"/>
<keyword evidence="9" id="KW-0472">Membrane</keyword>
<keyword evidence="2 11" id="KW-0723">Serine/threonine-protein kinase</keyword>
<dbReference type="EC" id="2.7.11.1" evidence="1"/>
<evidence type="ECO:0000256" key="9">
    <source>
        <dbReference type="SAM" id="Phobius"/>
    </source>
</evidence>
<dbReference type="GO" id="GO:0004674">
    <property type="term" value="F:protein serine/threonine kinase activity"/>
    <property type="evidence" value="ECO:0007669"/>
    <property type="project" value="UniProtKB-KW"/>
</dbReference>
<protein>
    <recommendedName>
        <fullName evidence="1">non-specific serine/threonine protein kinase</fullName>
        <ecNumber evidence="1">2.7.11.1</ecNumber>
    </recommendedName>
</protein>
<dbReference type="PANTHER" id="PTHR24363">
    <property type="entry name" value="SERINE/THREONINE PROTEIN KINASE"/>
    <property type="match status" value="1"/>
</dbReference>
<dbReference type="CDD" id="cd14014">
    <property type="entry name" value="STKc_PknB_like"/>
    <property type="match status" value="1"/>
</dbReference>
<keyword evidence="6" id="KW-0067">ATP-binding</keyword>
<dbReference type="EMBL" id="BJCE01000281">
    <property type="protein sequence ID" value="GCL39602.1"/>
    <property type="molecule type" value="Genomic_DNA"/>
</dbReference>
<dbReference type="Pfam" id="PF00069">
    <property type="entry name" value="Pkinase"/>
    <property type="match status" value="1"/>
</dbReference>
<reference evidence="12" key="1">
    <citation type="submission" date="2019-02" db="EMBL/GenBank/DDBJ databases">
        <title>Draft genome sequence of Sphaerospermopsis reniformis NIES-1949.</title>
        <authorList>
            <person name="Yamaguchi H."/>
            <person name="Suzuki S."/>
            <person name="Kawachi M."/>
        </authorList>
    </citation>
    <scope>NUCLEOTIDE SEQUENCE [LARGE SCALE GENOMIC DNA]</scope>
    <source>
        <strain evidence="12">NIES-1949</strain>
    </source>
</reference>
<dbReference type="InterPro" id="IPR000719">
    <property type="entry name" value="Prot_kinase_dom"/>
</dbReference>
<evidence type="ECO:0000313" key="12">
    <source>
        <dbReference type="Proteomes" id="UP000300142"/>
    </source>
</evidence>
<dbReference type="GO" id="GO:0005524">
    <property type="term" value="F:ATP binding"/>
    <property type="evidence" value="ECO:0007669"/>
    <property type="project" value="UniProtKB-KW"/>
</dbReference>
<evidence type="ECO:0000256" key="4">
    <source>
        <dbReference type="ARBA" id="ARBA00022741"/>
    </source>
</evidence>